<dbReference type="Gene3D" id="3.40.50.12780">
    <property type="entry name" value="N-terminal domain of ligase-like"/>
    <property type="match status" value="1"/>
</dbReference>
<dbReference type="RefSeq" id="WP_200359194.1">
    <property type="nucleotide sequence ID" value="NZ_JAENIL010000082.1"/>
</dbReference>
<protein>
    <submittedName>
        <fullName evidence="5">Long-chain fatty acid--CoA ligase</fullName>
    </submittedName>
</protein>
<dbReference type="AlphaFoldDB" id="A0A934S3C4"/>
<dbReference type="EMBL" id="JAENIL010000082">
    <property type="protein sequence ID" value="MBK1880334.1"/>
    <property type="molecule type" value="Genomic_DNA"/>
</dbReference>
<dbReference type="GO" id="GO:0016020">
    <property type="term" value="C:membrane"/>
    <property type="evidence" value="ECO:0007669"/>
    <property type="project" value="TreeGrafter"/>
</dbReference>
<keyword evidence="6" id="KW-1185">Reference proteome</keyword>
<dbReference type="GO" id="GO:0004467">
    <property type="term" value="F:long-chain fatty acid-CoA ligase activity"/>
    <property type="evidence" value="ECO:0007669"/>
    <property type="project" value="TreeGrafter"/>
</dbReference>
<accession>A0A934S3C4</accession>
<dbReference type="InterPro" id="IPR042099">
    <property type="entry name" value="ANL_N_sf"/>
</dbReference>
<comment type="caution">
    <text evidence="5">The sequence shown here is derived from an EMBL/GenBank/DDBJ whole genome shotgun (WGS) entry which is preliminary data.</text>
</comment>
<proteinExistence type="predicted"/>
<sequence>MRNTTETVPHSVELTLRSNGAASVVSERRDGHWESVSSDEFLDEVQHFASGLLQLGIQKGDTFGIMAASSPRWLIADLGAMAAGCSTVPMFVNIADENLRYQLVDSDLKYIFVEGEEALERIRPFASRFKLVVHAKAGSGNDESVIGFADVIERGKAAAKKDPQLLGCMLEALDPNAVATIIYTSGSTGSPKGVELSHANLLSQIEASGERFPLEGEEDVALSCLPLAHVFERMVVYYYLCSGTPISFVDDIQNVGTCLKEVKPTTITMVPRLLEKVYGRLREGAEQKLLLKRLIARWAIRRAFQESTSREKGWKDRFADKLVYSKFREGLGGNFRRIIAGGAALSPKLHRFFLNIGLPVYQGYGLTEAAPVLTTNFPGHNKIGTVGQAFPGVDLRVSPEGEILARGENVMLGYHHARAATRGVIDERGWLHTGDLGHFDRDGYLVIDGRAKEMLKTSNGKYVSPIPIEQGLCESSLIDMAMVVAEGKPFVSALLFVDPVALESLRGHRDHGKSAEDLMSSRRFLNRVEARVNKVNAGLNEWEQVRAYRCVCGVPSIDKEELTPTMKLKRGVVEEHFHKEINAVYSGHENIMSD</sequence>
<dbReference type="PANTHER" id="PTHR43272:SF32">
    <property type="entry name" value="AMP-DEPENDENT SYNTHETASE_LIGASE DOMAIN-CONTAINING PROTEIN"/>
    <property type="match status" value="1"/>
</dbReference>
<dbReference type="InterPro" id="IPR000873">
    <property type="entry name" value="AMP-dep_synth/lig_dom"/>
</dbReference>
<evidence type="ECO:0000259" key="4">
    <source>
        <dbReference type="Pfam" id="PF00501"/>
    </source>
</evidence>
<evidence type="ECO:0000313" key="6">
    <source>
        <dbReference type="Proteomes" id="UP000617628"/>
    </source>
</evidence>
<evidence type="ECO:0000313" key="5">
    <source>
        <dbReference type="EMBL" id="MBK1880334.1"/>
    </source>
</evidence>
<gene>
    <name evidence="5" type="ORF">JIN87_25845</name>
</gene>
<keyword evidence="1 5" id="KW-0436">Ligase</keyword>
<feature type="domain" description="AMP-dependent synthetase/ligase" evidence="4">
    <location>
        <begin position="26"/>
        <end position="415"/>
    </location>
</feature>
<dbReference type="SUPFAM" id="SSF56801">
    <property type="entry name" value="Acetyl-CoA synthetase-like"/>
    <property type="match status" value="1"/>
</dbReference>
<dbReference type="CDD" id="cd05907">
    <property type="entry name" value="VL_LC_FACS_like"/>
    <property type="match status" value="1"/>
</dbReference>
<dbReference type="PROSITE" id="PS00455">
    <property type="entry name" value="AMP_BINDING"/>
    <property type="match status" value="1"/>
</dbReference>
<evidence type="ECO:0000256" key="1">
    <source>
        <dbReference type="ARBA" id="ARBA00022598"/>
    </source>
</evidence>
<keyword evidence="2" id="KW-0276">Fatty acid metabolism</keyword>
<keyword evidence="3" id="KW-0443">Lipid metabolism</keyword>
<dbReference type="Pfam" id="PF23562">
    <property type="entry name" value="AMP-binding_C_3"/>
    <property type="match status" value="1"/>
</dbReference>
<dbReference type="Proteomes" id="UP000617628">
    <property type="component" value="Unassembled WGS sequence"/>
</dbReference>
<dbReference type="Pfam" id="PF00501">
    <property type="entry name" value="AMP-binding"/>
    <property type="match status" value="1"/>
</dbReference>
<evidence type="ECO:0000256" key="2">
    <source>
        <dbReference type="ARBA" id="ARBA00022832"/>
    </source>
</evidence>
<reference evidence="5" key="1">
    <citation type="submission" date="2021-01" db="EMBL/GenBank/DDBJ databases">
        <title>Modified the classification status of verrucomicrobia.</title>
        <authorList>
            <person name="Feng X."/>
        </authorList>
    </citation>
    <scope>NUCLEOTIDE SEQUENCE</scope>
    <source>
        <strain evidence="5">KCTC 13126</strain>
    </source>
</reference>
<organism evidence="5 6">
    <name type="scientific">Pelagicoccus mobilis</name>
    <dbReference type="NCBI Taxonomy" id="415221"/>
    <lineage>
        <taxon>Bacteria</taxon>
        <taxon>Pseudomonadati</taxon>
        <taxon>Verrucomicrobiota</taxon>
        <taxon>Opitutia</taxon>
        <taxon>Puniceicoccales</taxon>
        <taxon>Pelagicoccaceae</taxon>
        <taxon>Pelagicoccus</taxon>
    </lineage>
</organism>
<name>A0A934S3C4_9BACT</name>
<dbReference type="PANTHER" id="PTHR43272">
    <property type="entry name" value="LONG-CHAIN-FATTY-ACID--COA LIGASE"/>
    <property type="match status" value="1"/>
</dbReference>
<evidence type="ECO:0000256" key="3">
    <source>
        <dbReference type="ARBA" id="ARBA00023098"/>
    </source>
</evidence>
<dbReference type="InterPro" id="IPR020845">
    <property type="entry name" value="AMP-binding_CS"/>
</dbReference>